<organism evidence="1 2">
    <name type="scientific">Methylobacterium komagatae</name>
    <dbReference type="NCBI Taxonomy" id="374425"/>
    <lineage>
        <taxon>Bacteria</taxon>
        <taxon>Pseudomonadati</taxon>
        <taxon>Pseudomonadota</taxon>
        <taxon>Alphaproteobacteria</taxon>
        <taxon>Hyphomicrobiales</taxon>
        <taxon>Methylobacteriaceae</taxon>
        <taxon>Methylobacterium</taxon>
    </lineage>
</organism>
<sequence length="183" mass="18159">MATIKTYGTIGGFALTQQSRPIVDGDYLKFPLSAGINSGNSAPRLVAVLNLSNGTISTDFAAALVEDATRVGEVYALTLQANAVLNAFAAIGAQVVLGDPGAPVTASPNATGPYTRAVTLTPGTPLPPGRGVRVKGGSGFVLKMAAGGTLSADDPTGGSGSIISNVAVVDATVPTGGTVQILY</sequence>
<keyword evidence="2" id="KW-1185">Reference proteome</keyword>
<name>A0ABW2BQ11_9HYPH</name>
<protein>
    <recommendedName>
        <fullName evidence="3">DUF2190 family protein</fullName>
    </recommendedName>
</protein>
<dbReference type="RefSeq" id="WP_378973276.1">
    <property type="nucleotide sequence ID" value="NZ_JBHSWN010000001.1"/>
</dbReference>
<evidence type="ECO:0000313" key="2">
    <source>
        <dbReference type="Proteomes" id="UP001596292"/>
    </source>
</evidence>
<dbReference type="EMBL" id="JBHSWN010000001">
    <property type="protein sequence ID" value="MFC6791937.1"/>
    <property type="molecule type" value="Genomic_DNA"/>
</dbReference>
<reference evidence="2" key="1">
    <citation type="journal article" date="2019" name="Int. J. Syst. Evol. Microbiol.">
        <title>The Global Catalogue of Microorganisms (GCM) 10K type strain sequencing project: providing services to taxonomists for standard genome sequencing and annotation.</title>
        <authorList>
            <consortium name="The Broad Institute Genomics Platform"/>
            <consortium name="The Broad Institute Genome Sequencing Center for Infectious Disease"/>
            <person name="Wu L."/>
            <person name="Ma J."/>
        </authorList>
    </citation>
    <scope>NUCLEOTIDE SEQUENCE [LARGE SCALE GENOMIC DNA]</scope>
    <source>
        <strain evidence="2">CCUG 48316</strain>
    </source>
</reference>
<accession>A0ABW2BQ11</accession>
<comment type="caution">
    <text evidence="1">The sequence shown here is derived from an EMBL/GenBank/DDBJ whole genome shotgun (WGS) entry which is preliminary data.</text>
</comment>
<evidence type="ECO:0000313" key="1">
    <source>
        <dbReference type="EMBL" id="MFC6791937.1"/>
    </source>
</evidence>
<gene>
    <name evidence="1" type="ORF">ACFQE0_21485</name>
</gene>
<evidence type="ECO:0008006" key="3">
    <source>
        <dbReference type="Google" id="ProtNLM"/>
    </source>
</evidence>
<proteinExistence type="predicted"/>
<dbReference type="Proteomes" id="UP001596292">
    <property type="component" value="Unassembled WGS sequence"/>
</dbReference>